<dbReference type="EMBL" id="JADEXG010000026">
    <property type="protein sequence ID" value="MBE9078076.1"/>
    <property type="molecule type" value="Genomic_DNA"/>
</dbReference>
<organism evidence="1 2">
    <name type="scientific">Vasconcelosia minhoensis LEGE 07310</name>
    <dbReference type="NCBI Taxonomy" id="915328"/>
    <lineage>
        <taxon>Bacteria</taxon>
        <taxon>Bacillati</taxon>
        <taxon>Cyanobacteriota</taxon>
        <taxon>Cyanophyceae</taxon>
        <taxon>Nodosilineales</taxon>
        <taxon>Cymatolegaceae</taxon>
        <taxon>Vasconcelosia</taxon>
        <taxon>Vasconcelosia minhoensis</taxon>
    </lineage>
</organism>
<dbReference type="RefSeq" id="WP_193907535.1">
    <property type="nucleotide sequence ID" value="NZ_JADEXG010000026.1"/>
</dbReference>
<reference evidence="1" key="1">
    <citation type="submission" date="2020-10" db="EMBL/GenBank/DDBJ databases">
        <authorList>
            <person name="Castelo-Branco R."/>
            <person name="Eusebio N."/>
            <person name="Adriana R."/>
            <person name="Vieira A."/>
            <person name="Brugerolle De Fraissinette N."/>
            <person name="Rezende De Castro R."/>
            <person name="Schneider M.P."/>
            <person name="Vasconcelos V."/>
            <person name="Leao P.N."/>
        </authorList>
    </citation>
    <scope>NUCLEOTIDE SEQUENCE</scope>
    <source>
        <strain evidence="1">LEGE 07310</strain>
    </source>
</reference>
<evidence type="ECO:0000313" key="1">
    <source>
        <dbReference type="EMBL" id="MBE9078076.1"/>
    </source>
</evidence>
<gene>
    <name evidence="1" type="ORF">IQ241_12365</name>
</gene>
<dbReference type="AlphaFoldDB" id="A0A8J7APT5"/>
<protein>
    <submittedName>
        <fullName evidence="1">Uncharacterized protein</fullName>
    </submittedName>
</protein>
<keyword evidence="2" id="KW-1185">Reference proteome</keyword>
<evidence type="ECO:0000313" key="2">
    <source>
        <dbReference type="Proteomes" id="UP000636505"/>
    </source>
</evidence>
<comment type="caution">
    <text evidence="1">The sequence shown here is derived from an EMBL/GenBank/DDBJ whole genome shotgun (WGS) entry which is preliminary data.</text>
</comment>
<proteinExistence type="predicted"/>
<name>A0A8J7APT5_9CYAN</name>
<sequence length="87" mass="9968">MSTRAEFVTQRLSCQRLPLAVYREVAAHLRQFDGVQVALLPQTAQAFDYLQSQVGGLEIRYPAPARDLVNAVLDYYRDRFGPWQDLP</sequence>
<dbReference type="Proteomes" id="UP000636505">
    <property type="component" value="Unassembled WGS sequence"/>
</dbReference>
<accession>A0A8J7APT5</accession>